<name>A0A0A1ZEB0_PROMR</name>
<evidence type="ECO:0000313" key="3">
    <source>
        <dbReference type="Proteomes" id="UP000030598"/>
    </source>
</evidence>
<sequence>MYGNTSLLIMGEAKRRKNLGIPPREKTEDMKLPQLDKKAIQQKVRSTLYKYPIIPFLFYGAAILILIGGLFYVFKLFNIS</sequence>
<evidence type="ECO:0000313" key="2">
    <source>
        <dbReference type="EMBL" id="KGF86598.1"/>
    </source>
</evidence>
<reference evidence="3" key="1">
    <citation type="journal article" date="2014" name="Sci. Data">
        <title>Genomes of diverse isolates of the marine cyanobacterium Prochlorococcus.</title>
        <authorList>
            <person name="Biller S."/>
            <person name="Berube P."/>
            <person name="Thompson J."/>
            <person name="Kelly L."/>
            <person name="Roggensack S."/>
            <person name="Awad L."/>
            <person name="Roache-Johnson K."/>
            <person name="Ding H."/>
            <person name="Giovannoni S.J."/>
            <person name="Moore L.R."/>
            <person name="Chisholm S.W."/>
        </authorList>
    </citation>
    <scope>NUCLEOTIDE SEQUENCE [LARGE SCALE GENOMIC DNA]</scope>
    <source>
        <strain evidence="3">GP2</strain>
    </source>
</reference>
<dbReference type="Proteomes" id="UP000030598">
    <property type="component" value="Unassembled WGS sequence"/>
</dbReference>
<keyword evidence="1" id="KW-1133">Transmembrane helix</keyword>
<dbReference type="STRING" id="59925.EU91_1360"/>
<protein>
    <submittedName>
        <fullName evidence="2">Uncharacterized protein</fullName>
    </submittedName>
</protein>
<feature type="transmembrane region" description="Helical" evidence="1">
    <location>
        <begin position="53"/>
        <end position="74"/>
    </location>
</feature>
<proteinExistence type="predicted"/>
<organism evidence="2 3">
    <name type="scientific">Prochlorococcus marinus str. GP2</name>
    <dbReference type="NCBI Taxonomy" id="59925"/>
    <lineage>
        <taxon>Bacteria</taxon>
        <taxon>Bacillati</taxon>
        <taxon>Cyanobacteriota</taxon>
        <taxon>Cyanophyceae</taxon>
        <taxon>Synechococcales</taxon>
        <taxon>Prochlorococcaceae</taxon>
        <taxon>Prochlorococcus</taxon>
    </lineage>
</organism>
<evidence type="ECO:0000256" key="1">
    <source>
        <dbReference type="SAM" id="Phobius"/>
    </source>
</evidence>
<dbReference type="eggNOG" id="ENOG50321KK">
    <property type="taxonomic scope" value="Bacteria"/>
</dbReference>
<accession>A0A0A1ZEB0</accession>
<comment type="caution">
    <text evidence="2">The sequence shown here is derived from an EMBL/GenBank/DDBJ whole genome shotgun (WGS) entry which is preliminary data.</text>
</comment>
<gene>
    <name evidence="2" type="ORF">EU91_1360</name>
</gene>
<keyword evidence="1" id="KW-0472">Membrane</keyword>
<keyword evidence="1" id="KW-0812">Transmembrane</keyword>
<dbReference type="EMBL" id="JNAH01000007">
    <property type="protein sequence ID" value="KGF86598.1"/>
    <property type="molecule type" value="Genomic_DNA"/>
</dbReference>
<dbReference type="AlphaFoldDB" id="A0A0A1ZEB0"/>